<sequence length="177" mass="17872">AIYSKGVVNVYELVGYPNVPETKDFVETISNTQSVVGAYSAGTTLVIEAGAAEVLYEIGVSPQVQGLLASQVQATPVAVDATGAVSAIAMMGGIVTSAAATVAGTVPTGTVMDASSEFAILDSFDWSVIKVGANDFTVTAATGHTLVGVAVVTTATSALFRTVKTAANTFVTYRLAG</sequence>
<proteinExistence type="predicted"/>
<organism evidence="1">
    <name type="scientific">marine sediment metagenome</name>
    <dbReference type="NCBI Taxonomy" id="412755"/>
    <lineage>
        <taxon>unclassified sequences</taxon>
        <taxon>metagenomes</taxon>
        <taxon>ecological metagenomes</taxon>
    </lineage>
</organism>
<reference evidence="1" key="1">
    <citation type="journal article" date="2014" name="Front. Microbiol.">
        <title>High frequency of phylogenetically diverse reductive dehalogenase-homologous genes in deep subseafloor sedimentary metagenomes.</title>
        <authorList>
            <person name="Kawai M."/>
            <person name="Futagami T."/>
            <person name="Toyoda A."/>
            <person name="Takaki Y."/>
            <person name="Nishi S."/>
            <person name="Hori S."/>
            <person name="Arai W."/>
            <person name="Tsubouchi T."/>
            <person name="Morono Y."/>
            <person name="Uchiyama I."/>
            <person name="Ito T."/>
            <person name="Fujiyama A."/>
            <person name="Inagaki F."/>
            <person name="Takami H."/>
        </authorList>
    </citation>
    <scope>NUCLEOTIDE SEQUENCE</scope>
    <source>
        <strain evidence="1">Expedition CK06-06</strain>
    </source>
</reference>
<evidence type="ECO:0000313" key="1">
    <source>
        <dbReference type="EMBL" id="GAG90141.1"/>
    </source>
</evidence>
<accession>X1D0Y9</accession>
<dbReference type="EMBL" id="BART01028324">
    <property type="protein sequence ID" value="GAG90141.1"/>
    <property type="molecule type" value="Genomic_DNA"/>
</dbReference>
<protein>
    <submittedName>
        <fullName evidence="1">Uncharacterized protein</fullName>
    </submittedName>
</protein>
<comment type="caution">
    <text evidence="1">The sequence shown here is derived from an EMBL/GenBank/DDBJ whole genome shotgun (WGS) entry which is preliminary data.</text>
</comment>
<dbReference type="AlphaFoldDB" id="X1D0Y9"/>
<name>X1D0Y9_9ZZZZ</name>
<feature type="non-terminal residue" evidence="1">
    <location>
        <position position="1"/>
    </location>
</feature>
<gene>
    <name evidence="1" type="ORF">S01H4_49978</name>
</gene>